<gene>
    <name evidence="8" type="primary">LOC110729866</name>
</gene>
<dbReference type="PANTHER" id="PTHR12891:SF0">
    <property type="entry name" value="MMS19 NUCLEOTIDE EXCISION REPAIR PROTEIN HOMOLOG"/>
    <property type="match status" value="1"/>
</dbReference>
<dbReference type="GeneID" id="110729866"/>
<dbReference type="OMA" id="KCSEYVV"/>
<dbReference type="InterPro" id="IPR016024">
    <property type="entry name" value="ARM-type_fold"/>
</dbReference>
<evidence type="ECO:0000313" key="9">
    <source>
        <dbReference type="Proteomes" id="UP000596660"/>
    </source>
</evidence>
<evidence type="ECO:0000259" key="7">
    <source>
        <dbReference type="Pfam" id="PF14500"/>
    </source>
</evidence>
<evidence type="ECO:0000259" key="6">
    <source>
        <dbReference type="Pfam" id="PF12460"/>
    </source>
</evidence>
<accession>A0A803MLV3</accession>
<dbReference type="Pfam" id="PF14500">
    <property type="entry name" value="MMS19_N"/>
    <property type="match status" value="1"/>
</dbReference>
<dbReference type="Gramene" id="AUR62031915-RA">
    <property type="protein sequence ID" value="AUR62031915-RA:cds"/>
    <property type="gene ID" value="AUR62031915"/>
</dbReference>
<keyword evidence="9" id="KW-1185">Reference proteome</keyword>
<dbReference type="RefSeq" id="XP_021765347.1">
    <property type="nucleotide sequence ID" value="XM_021909655.1"/>
</dbReference>
<dbReference type="InterPro" id="IPR039920">
    <property type="entry name" value="MMS19"/>
</dbReference>
<dbReference type="GO" id="GO:0005634">
    <property type="term" value="C:nucleus"/>
    <property type="evidence" value="ECO:0007669"/>
    <property type="project" value="UniProtKB-SubCell"/>
</dbReference>
<dbReference type="GO" id="GO:0006281">
    <property type="term" value="P:DNA repair"/>
    <property type="evidence" value="ECO:0007669"/>
    <property type="project" value="UniProtKB-UniRule"/>
</dbReference>
<dbReference type="KEGG" id="cqi:110729866"/>
<dbReference type="OrthoDB" id="342900at2759"/>
<organism evidence="8 9">
    <name type="scientific">Chenopodium quinoa</name>
    <name type="common">Quinoa</name>
    <dbReference type="NCBI Taxonomy" id="63459"/>
    <lineage>
        <taxon>Eukaryota</taxon>
        <taxon>Viridiplantae</taxon>
        <taxon>Streptophyta</taxon>
        <taxon>Embryophyta</taxon>
        <taxon>Tracheophyta</taxon>
        <taxon>Spermatophyta</taxon>
        <taxon>Magnoliopsida</taxon>
        <taxon>eudicotyledons</taxon>
        <taxon>Gunneridae</taxon>
        <taxon>Pentapetalae</taxon>
        <taxon>Caryophyllales</taxon>
        <taxon>Chenopodiaceae</taxon>
        <taxon>Chenopodioideae</taxon>
        <taxon>Atripliceae</taxon>
        <taxon>Chenopodium</taxon>
    </lineage>
</organism>
<dbReference type="Gene3D" id="1.25.10.10">
    <property type="entry name" value="Leucine-rich Repeat Variant"/>
    <property type="match status" value="1"/>
</dbReference>
<dbReference type="GO" id="GO:0051604">
    <property type="term" value="P:protein maturation"/>
    <property type="evidence" value="ECO:0007669"/>
    <property type="project" value="UniProtKB-UniRule"/>
</dbReference>
<feature type="domain" description="MMS19 C-terminal" evidence="6">
    <location>
        <begin position="627"/>
        <end position="1096"/>
    </location>
</feature>
<dbReference type="AlphaFoldDB" id="A0A803MLV3"/>
<dbReference type="Pfam" id="PF12460">
    <property type="entry name" value="MMS19_C"/>
    <property type="match status" value="1"/>
</dbReference>
<evidence type="ECO:0000256" key="4">
    <source>
        <dbReference type="ARBA" id="ARBA00023242"/>
    </source>
</evidence>
<keyword evidence="5" id="KW-0234">DNA repair</keyword>
<reference evidence="8" key="1">
    <citation type="journal article" date="2017" name="Nature">
        <title>The genome of Chenopodium quinoa.</title>
        <authorList>
            <person name="Jarvis D.E."/>
            <person name="Ho Y.S."/>
            <person name="Lightfoot D.J."/>
            <person name="Schmoeckel S.M."/>
            <person name="Li B."/>
            <person name="Borm T.J.A."/>
            <person name="Ohyanagi H."/>
            <person name="Mineta K."/>
            <person name="Michell C.T."/>
            <person name="Saber N."/>
            <person name="Kharbatia N.M."/>
            <person name="Rupper R.R."/>
            <person name="Sharp A.R."/>
            <person name="Dally N."/>
            <person name="Boughton B.A."/>
            <person name="Woo Y.H."/>
            <person name="Gao G."/>
            <person name="Schijlen E.G.W.M."/>
            <person name="Guo X."/>
            <person name="Momin A.A."/>
            <person name="Negrao S."/>
            <person name="Al-Babili S."/>
            <person name="Gehring C."/>
            <person name="Roessner U."/>
            <person name="Jung C."/>
            <person name="Murphy K."/>
            <person name="Arold S.T."/>
            <person name="Gojobori T."/>
            <person name="van der Linden C.G."/>
            <person name="van Loo E.N."/>
            <person name="Jellen E.N."/>
            <person name="Maughan P.J."/>
            <person name="Tester M."/>
        </authorList>
    </citation>
    <scope>NUCLEOTIDE SEQUENCE [LARGE SCALE GENOMIC DNA]</scope>
    <source>
        <strain evidence="8">cv. PI 614886</strain>
    </source>
</reference>
<evidence type="ECO:0000256" key="2">
    <source>
        <dbReference type="ARBA" id="ARBA00009340"/>
    </source>
</evidence>
<comment type="subcellular location">
    <subcellularLocation>
        <location evidence="1 5">Nucleus</location>
    </subcellularLocation>
</comment>
<dbReference type="InterPro" id="IPR024687">
    <property type="entry name" value="MMS19_C"/>
</dbReference>
<dbReference type="SUPFAM" id="SSF48371">
    <property type="entry name" value="ARM repeat"/>
    <property type="match status" value="2"/>
</dbReference>
<keyword evidence="3" id="KW-0677">Repeat</keyword>
<evidence type="ECO:0000256" key="5">
    <source>
        <dbReference type="RuleBase" id="RU367072"/>
    </source>
</evidence>
<evidence type="ECO:0000313" key="8">
    <source>
        <dbReference type="EnsemblPlants" id="AUR62031915-RA:cds"/>
    </source>
</evidence>
<proteinExistence type="inferred from homology"/>
<dbReference type="Proteomes" id="UP000596660">
    <property type="component" value="Unplaced"/>
</dbReference>
<comment type="function">
    <text evidence="5">Key component of the cytosolic iron-sulfur protein assembly (CIA) complex, a multiprotein complex that mediates the incorporation of iron-sulfur cluster into apoproteins specifically involved in DNA metabolism and genomic integrity. In the CIA complex, MMS19 acts as an adapter between early-acting CIA components and a subset of cellular target iron-sulfur proteins.</text>
</comment>
<dbReference type="EnsemblPlants" id="AUR62031915-RA">
    <property type="protein sequence ID" value="AUR62031915-RA:cds"/>
    <property type="gene ID" value="AUR62031915"/>
</dbReference>
<evidence type="ECO:0000256" key="1">
    <source>
        <dbReference type="ARBA" id="ARBA00004123"/>
    </source>
</evidence>
<name>A0A803MLV3_CHEQI</name>
<reference evidence="8" key="2">
    <citation type="submission" date="2021-03" db="UniProtKB">
        <authorList>
            <consortium name="EnsemblPlants"/>
        </authorList>
    </citation>
    <scope>IDENTIFICATION</scope>
</reference>
<evidence type="ECO:0000256" key="3">
    <source>
        <dbReference type="ARBA" id="ARBA00022737"/>
    </source>
</evidence>
<dbReference type="InterPro" id="IPR011989">
    <property type="entry name" value="ARM-like"/>
</dbReference>
<dbReference type="GO" id="GO:0016226">
    <property type="term" value="P:iron-sulfur cluster assembly"/>
    <property type="evidence" value="ECO:0007669"/>
    <property type="project" value="UniProtKB-UniRule"/>
</dbReference>
<keyword evidence="5" id="KW-0227">DNA damage</keyword>
<dbReference type="InterPro" id="IPR029240">
    <property type="entry name" value="MMS19_N"/>
</dbReference>
<protein>
    <recommendedName>
        <fullName evidence="5">MMS19 nucleotide excision repair protein</fullName>
    </recommendedName>
</protein>
<sequence>MEPHTSLIKQIESFVDSSATSAQQIASVNSIVSLLKNDSITMEFLVKEMELYLTTTDHILRARGILLLAEVLGHLQTKPLDRTTIHTLVGFFSERLADWRALRGALVGCLALVRRKFNAGVITGTDAKILAQSFLENLQVQSLGQHDRKLCFEFLEGLLNRYPESISTLGDHVVYGVCEAIEGEKDPQCLMHVFHIVEGLAQIFPDPSGPVANFAEDFFDIIGRYFPIHYTHPKSEDVDISREDLSRALMMAFSASPFFEPFAVPLLLEKLSSNLPLAKIDSLKYLSDCTIKYGPDRIAKHAEAIWNSLKAAICNLPRGSREDVSSFASDLSNGMSFEENEITKEALNLLQKVASQQNSGFLNLVLKDRDINNLINSFTASGSSDSIPPQNEQELCFVGRIFSVLAKASTSSCNMVFDTLFLHLLDNLRVPANTDKKDVLAIDSDSPCQKLNFSALYLCVEILGACRVLAVASVQISSSSNFVNDAWCQKLVGCSSSLMKEMVSDLVPSTNKIYHEAYISIKVKGLQILATFPGDSAPVSKSLFENIVVTLVSIATNNFDVTALWKASINALTEIGTFLNEYHCSEKLLGFMSTAVERMIVLISLDDSTMPYSLLLEALSKISASGYTFLLRIVQEWQEAMSAKFAKVYVDGDVKLSAELVQLLDCYSKNLLPRFHLCEGSEIVPFRLAIDVWDQIEAAMGSSFCVEGKLLDATKMALKLAVAMLSEENQWRIIEKAFKVISFHLSFSPYFVPSKLKELQISEDSDGFTCRDEWLTTLFASVIIALRPKTQITNIRAVIESLLTAFISGHVTSAQALGSIVNKMSLAKEDTQDSSYFYLDDVLTLILERSLGSCSDLFLSSSSEICDSDELRSKLVDCVLPQAHCISGLAWIGKGLLMRGHEKLKDITMIFLRCLVLSSELDTLAENIGGLEREVVQQSLARSAADAFHVLMSDSEDCLNKTFHATIRPLHKQRFFSTVMPILLSAAKKTHSPTVRSMLYRAIGHVITDTPLAAVLSETKKLLPLLLDVISVLSEDILNKDMIYNLLLVLSGLLMDKIGQDTAVENVHVIINCLTGLVSYPHKMLVRETAVQCLVAVSGMPHTRIYPMRLQVLRALSKVLDDPKRSVRQEAVRCRQAWSSLA</sequence>
<feature type="domain" description="MMS19 N-terminal" evidence="7">
    <location>
        <begin position="46"/>
        <end position="314"/>
    </location>
</feature>
<keyword evidence="4 5" id="KW-0539">Nucleus</keyword>
<dbReference type="PANTHER" id="PTHR12891">
    <property type="entry name" value="DNA REPAIR/TRANSCRIPTION PROTEIN MET18/MMS19"/>
    <property type="match status" value="1"/>
</dbReference>
<dbReference type="GO" id="GO:0097361">
    <property type="term" value="C:cytosolic [4Fe-4S] assembly targeting complex"/>
    <property type="evidence" value="ECO:0007669"/>
    <property type="project" value="UniProtKB-UniRule"/>
</dbReference>
<comment type="similarity">
    <text evidence="2 5">Belongs to the MET18/MMS19 family.</text>
</comment>